<dbReference type="EMBL" id="AE014300">
    <property type="protein sequence ID" value="AAN52946.2"/>
    <property type="molecule type" value="Genomic_DNA"/>
</dbReference>
<dbReference type="OrthoDB" id="5813260at2"/>
<geneLocation type="plasmid" evidence="1 2">
    <name>megaplasmid</name>
</geneLocation>
<reference evidence="1 2" key="1">
    <citation type="journal article" date="2002" name="Nat. Biotechnol.">
        <title>Genome sequence of the dissimilatory metal ion-reducing bacterium Shewanella oneidensis.</title>
        <authorList>
            <person name="Heidelberg J.F."/>
            <person name="Paulsen I.T."/>
            <person name="Nelson K.E."/>
            <person name="Gaidos E.J."/>
            <person name="Nelson W.C."/>
            <person name="Read T.D."/>
            <person name="Eisen J.A."/>
            <person name="Seshadri R."/>
            <person name="Ward N."/>
            <person name="Methe B."/>
            <person name="Clayton R.A."/>
            <person name="Meyer T."/>
            <person name="Tsapin A."/>
            <person name="Scott J."/>
            <person name="Beanan M."/>
            <person name="Brinkac L."/>
            <person name="Daugherty S."/>
            <person name="DeBoy R.T."/>
            <person name="Dodson R.J."/>
            <person name="Durkin A.S."/>
            <person name="Haft D.H."/>
            <person name="Kolonay J.F."/>
            <person name="Madupu R."/>
            <person name="Peterson J.D."/>
            <person name="Umayam L.A."/>
            <person name="White O."/>
            <person name="Wolf A.M."/>
            <person name="Vamathevan J."/>
            <person name="Weidman J."/>
            <person name="Impraim M."/>
            <person name="Lee K."/>
            <person name="Berry K."/>
            <person name="Lee C."/>
            <person name="Mueller J."/>
            <person name="Khouri H."/>
            <person name="Gill J."/>
            <person name="Utterback T.R."/>
            <person name="McDonald L.A."/>
            <person name="Feldblyum T.V."/>
            <person name="Smith H.O."/>
            <person name="Venter J.C."/>
            <person name="Nealson K.H."/>
            <person name="Fraser C.M."/>
        </authorList>
    </citation>
    <scope>NUCLEOTIDE SEQUENCE [LARGE SCALE GENOMIC DNA]</scope>
    <source>
        <strain evidence="2">ATCC 700550 / JCM 31522 / CIP 106686 / LMG 19005 / NCIMB 14063 / MR-1</strain>
    </source>
</reference>
<evidence type="ECO:0000313" key="2">
    <source>
        <dbReference type="Proteomes" id="UP000008186"/>
    </source>
</evidence>
<keyword evidence="2" id="KW-1185">Reference proteome</keyword>
<organism evidence="1 2">
    <name type="scientific">Shewanella oneidensis (strain ATCC 700550 / JCM 31522 / CIP 106686 / LMG 19005 / NCIMB 14063 / MR-1)</name>
    <dbReference type="NCBI Taxonomy" id="211586"/>
    <lineage>
        <taxon>Bacteria</taxon>
        <taxon>Pseudomonadati</taxon>
        <taxon>Pseudomonadota</taxon>
        <taxon>Gammaproteobacteria</taxon>
        <taxon>Alteromonadales</taxon>
        <taxon>Shewanellaceae</taxon>
        <taxon>Shewanella</taxon>
    </lineage>
</organism>
<dbReference type="BioCyc" id="SONE211586:G1GMP-4410-MONOMER"/>
<dbReference type="RefSeq" id="WP_011074347.1">
    <property type="nucleotide sequence ID" value="NC_004349.1"/>
</dbReference>
<sequence length="245" mass="27779">MRFLKLKSTAPRANGAAYKHALIVDAPRRFAPSSQRTETSLSRQKNHLIEGAHDSGKTRWLVRLYENWADIWGAKIQEEPLYLSALEPITDWIDAPHVEAWWAEVECERALAADEPPRKWYKLSQKHKLEALSNYLHATKTLLFLDDAHRLTGRKLQVARQCVLGSKYWIISCSSENRLPPTLRTIVERGAPQRTRLESDASYDSTKVLMWMLIVGFAAAGVWEAAIVLGGFQMLGTGRRAARAD</sequence>
<gene>
    <name evidence="1" type="ordered locus">SO_A0007</name>
</gene>
<dbReference type="Proteomes" id="UP000008186">
    <property type="component" value="Plasmid megaplasmid"/>
</dbReference>
<dbReference type="KEGG" id="son:SO_A0007"/>
<name>Q8E8A2_SHEON</name>
<dbReference type="HOGENOM" id="CLU_1128642_0_0_6"/>
<accession>Q8E8A2</accession>
<protein>
    <submittedName>
        <fullName evidence="1">Uncharacterized protein</fullName>
    </submittedName>
</protein>
<dbReference type="PATRIC" id="fig|211586.12.peg.4621"/>
<keyword evidence="1" id="KW-0614">Plasmid</keyword>
<evidence type="ECO:0000313" key="1">
    <source>
        <dbReference type="EMBL" id="AAN52946.2"/>
    </source>
</evidence>
<dbReference type="AlphaFoldDB" id="Q8E8A2"/>
<proteinExistence type="predicted"/>